<protein>
    <submittedName>
        <fullName evidence="1">Unannotated protein</fullName>
    </submittedName>
</protein>
<dbReference type="SUPFAM" id="SSF53383">
    <property type="entry name" value="PLP-dependent transferases"/>
    <property type="match status" value="1"/>
</dbReference>
<dbReference type="GO" id="GO:0030170">
    <property type="term" value="F:pyridoxal phosphate binding"/>
    <property type="evidence" value="ECO:0007669"/>
    <property type="project" value="TreeGrafter"/>
</dbReference>
<dbReference type="InterPro" id="IPR015424">
    <property type="entry name" value="PyrdxlP-dep_Trfase"/>
</dbReference>
<gene>
    <name evidence="1" type="ORF">UFOPK1493_02568</name>
</gene>
<dbReference type="InterPro" id="IPR015422">
    <property type="entry name" value="PyrdxlP-dep_Trfase_small"/>
</dbReference>
<accession>A0A6J6EAW6</accession>
<reference evidence="1" key="1">
    <citation type="submission" date="2020-05" db="EMBL/GenBank/DDBJ databases">
        <authorList>
            <person name="Chiriac C."/>
            <person name="Salcher M."/>
            <person name="Ghai R."/>
            <person name="Kavagutti S V."/>
        </authorList>
    </citation>
    <scope>NUCLEOTIDE SEQUENCE</scope>
</reference>
<organism evidence="1">
    <name type="scientific">freshwater metagenome</name>
    <dbReference type="NCBI Taxonomy" id="449393"/>
    <lineage>
        <taxon>unclassified sequences</taxon>
        <taxon>metagenomes</taxon>
        <taxon>ecological metagenomes</taxon>
    </lineage>
</organism>
<dbReference type="Pfam" id="PF01041">
    <property type="entry name" value="DegT_DnrJ_EryC1"/>
    <property type="match status" value="1"/>
</dbReference>
<name>A0A6J6EAW6_9ZZZZ</name>
<evidence type="ECO:0000313" key="1">
    <source>
        <dbReference type="EMBL" id="CAB4573690.1"/>
    </source>
</evidence>
<dbReference type="InterPro" id="IPR000653">
    <property type="entry name" value="DegT/StrS_aminotransferase"/>
</dbReference>
<dbReference type="Gene3D" id="3.40.640.10">
    <property type="entry name" value="Type I PLP-dependent aspartate aminotransferase-like (Major domain)"/>
    <property type="match status" value="1"/>
</dbReference>
<dbReference type="AlphaFoldDB" id="A0A6J6EAW6"/>
<dbReference type="InterPro" id="IPR015421">
    <property type="entry name" value="PyrdxlP-dep_Trfase_major"/>
</dbReference>
<dbReference type="PIRSF" id="PIRSF000390">
    <property type="entry name" value="PLP_StrS"/>
    <property type="match status" value="1"/>
</dbReference>
<dbReference type="GO" id="GO:0008483">
    <property type="term" value="F:transaminase activity"/>
    <property type="evidence" value="ECO:0007669"/>
    <property type="project" value="TreeGrafter"/>
</dbReference>
<proteinExistence type="predicted"/>
<dbReference type="GO" id="GO:0000271">
    <property type="term" value="P:polysaccharide biosynthetic process"/>
    <property type="evidence" value="ECO:0007669"/>
    <property type="project" value="TreeGrafter"/>
</dbReference>
<dbReference type="EMBL" id="CAEZSR010000110">
    <property type="protein sequence ID" value="CAB4573690.1"/>
    <property type="molecule type" value="Genomic_DNA"/>
</dbReference>
<dbReference type="PANTHER" id="PTHR30244:SF34">
    <property type="entry name" value="DTDP-4-AMINO-4,6-DIDEOXYGALACTOSE TRANSAMINASE"/>
    <property type="match status" value="1"/>
</dbReference>
<sequence length="413" mass="44769">MTATIDTPALLGGTPVRHTAYPSWPVWDDGERSRLLDVLDAGGWWQGDGTVAATFARNFAEYHGARFGMAMTNGTHTIEAALVACDVGEGDEVIVPGMTFVASASAVLAVNAAPVLVDVDPDSLCIDVAAAEAAITERTKAIVAVHVAGCAADLDALTDLCRRRGLRLIEDCAHAHGTFWRGRGVGSWGDFGSFSMQRSKLMTAGEGGVLICNDEGLRDAAWAYSDCGRVKGEWFYHHATVGTNLRMTEWQGAVLQAQLDRFPEQNRIRNDNAVALNAALAEIPGIRPQRRDPRMDSQGNYCFVFHYDAAEFAGLPLRAFERALGAEGIPMGVSYPSLSDLSVFRDERFGPRLRASAPTIDYRHLHLPNAEAAAASTVWLQHRLLLASREDVLDVARAVEKLRVHATDLVARS</sequence>
<dbReference type="PANTHER" id="PTHR30244">
    <property type="entry name" value="TRANSAMINASE"/>
    <property type="match status" value="1"/>
</dbReference>
<dbReference type="Gene3D" id="3.90.1150.10">
    <property type="entry name" value="Aspartate Aminotransferase, domain 1"/>
    <property type="match status" value="1"/>
</dbReference>
<dbReference type="CDD" id="cd00616">
    <property type="entry name" value="AHBA_syn"/>
    <property type="match status" value="1"/>
</dbReference>